<evidence type="ECO:0000313" key="8">
    <source>
        <dbReference type="EMBL" id="GBN52017.1"/>
    </source>
</evidence>
<dbReference type="GO" id="GO:0016787">
    <property type="term" value="F:hydrolase activity"/>
    <property type="evidence" value="ECO:0007669"/>
    <property type="project" value="UniProtKB-KW"/>
</dbReference>
<gene>
    <name evidence="8" type="ORF">AVEN_52265_1</name>
</gene>
<name>A0A4Y2PP51_ARAVE</name>
<keyword evidence="4" id="KW-0255">Endonuclease</keyword>
<comment type="caution">
    <text evidence="8">The sequence shown here is derived from an EMBL/GenBank/DDBJ whole genome shotgun (WGS) entry which is preliminary data.</text>
</comment>
<keyword evidence="2" id="KW-0548">Nucleotidyltransferase</keyword>
<dbReference type="SUPFAM" id="SSF56672">
    <property type="entry name" value="DNA/RNA polymerases"/>
    <property type="match status" value="1"/>
</dbReference>
<dbReference type="GO" id="GO:0003964">
    <property type="term" value="F:RNA-directed DNA polymerase activity"/>
    <property type="evidence" value="ECO:0007669"/>
    <property type="project" value="UniProtKB-KW"/>
</dbReference>
<keyword evidence="6" id="KW-0695">RNA-directed DNA polymerase</keyword>
<evidence type="ECO:0000256" key="6">
    <source>
        <dbReference type="ARBA" id="ARBA00022918"/>
    </source>
</evidence>
<feature type="domain" description="Reverse transcriptase RNase H-like" evidence="7">
    <location>
        <begin position="5"/>
        <end position="95"/>
    </location>
</feature>
<evidence type="ECO:0000313" key="9">
    <source>
        <dbReference type="Proteomes" id="UP000499080"/>
    </source>
</evidence>
<keyword evidence="9" id="KW-1185">Reference proteome</keyword>
<evidence type="ECO:0000256" key="3">
    <source>
        <dbReference type="ARBA" id="ARBA00022722"/>
    </source>
</evidence>
<organism evidence="8 9">
    <name type="scientific">Araneus ventricosus</name>
    <name type="common">Orbweaver spider</name>
    <name type="synonym">Epeira ventricosa</name>
    <dbReference type="NCBI Taxonomy" id="182803"/>
    <lineage>
        <taxon>Eukaryota</taxon>
        <taxon>Metazoa</taxon>
        <taxon>Ecdysozoa</taxon>
        <taxon>Arthropoda</taxon>
        <taxon>Chelicerata</taxon>
        <taxon>Arachnida</taxon>
        <taxon>Araneae</taxon>
        <taxon>Araneomorphae</taxon>
        <taxon>Entelegynae</taxon>
        <taxon>Araneoidea</taxon>
        <taxon>Araneidae</taxon>
        <taxon>Araneus</taxon>
    </lineage>
</organism>
<evidence type="ECO:0000259" key="7">
    <source>
        <dbReference type="Pfam" id="PF17917"/>
    </source>
</evidence>
<proteinExistence type="predicted"/>
<evidence type="ECO:0000256" key="1">
    <source>
        <dbReference type="ARBA" id="ARBA00022679"/>
    </source>
</evidence>
<keyword evidence="5" id="KW-0378">Hydrolase</keyword>
<evidence type="ECO:0000256" key="5">
    <source>
        <dbReference type="ARBA" id="ARBA00022801"/>
    </source>
</evidence>
<dbReference type="EMBL" id="BGPR01011584">
    <property type="protein sequence ID" value="GBN52017.1"/>
    <property type="molecule type" value="Genomic_DNA"/>
</dbReference>
<keyword evidence="1" id="KW-0808">Transferase</keyword>
<accession>A0A4Y2PP51</accession>
<dbReference type="CDD" id="cd09274">
    <property type="entry name" value="RNase_HI_RT_Ty3"/>
    <property type="match status" value="1"/>
</dbReference>
<sequence length="107" mass="11790">MIFNPGKETIVTSDASSFGLGATICQKQTDGISSVIAYASTTLTSTESRYAQVEKEGLAVVWGCKKFRAYLTGMHFNMETDHKPLIPIFSKKNLDDCLHDYRGSSCE</sequence>
<dbReference type="InterPro" id="IPR041373">
    <property type="entry name" value="RT_RNaseH"/>
</dbReference>
<dbReference type="InterPro" id="IPR050951">
    <property type="entry name" value="Retrovirus_Pol_polyprotein"/>
</dbReference>
<dbReference type="OrthoDB" id="2286242at2759"/>
<dbReference type="PANTHER" id="PTHR37984:SF5">
    <property type="entry name" value="PROTEIN NYNRIN-LIKE"/>
    <property type="match status" value="1"/>
</dbReference>
<dbReference type="InterPro" id="IPR043502">
    <property type="entry name" value="DNA/RNA_pol_sf"/>
</dbReference>
<dbReference type="PANTHER" id="PTHR37984">
    <property type="entry name" value="PROTEIN CBG26694"/>
    <property type="match status" value="1"/>
</dbReference>
<dbReference type="FunFam" id="3.10.20.370:FF:000001">
    <property type="entry name" value="Retrovirus-related Pol polyprotein from transposon 17.6-like protein"/>
    <property type="match status" value="1"/>
</dbReference>
<evidence type="ECO:0000256" key="2">
    <source>
        <dbReference type="ARBA" id="ARBA00022695"/>
    </source>
</evidence>
<evidence type="ECO:0000256" key="4">
    <source>
        <dbReference type="ARBA" id="ARBA00022759"/>
    </source>
</evidence>
<dbReference type="GO" id="GO:0004519">
    <property type="term" value="F:endonuclease activity"/>
    <property type="evidence" value="ECO:0007669"/>
    <property type="project" value="UniProtKB-KW"/>
</dbReference>
<protein>
    <recommendedName>
        <fullName evidence="7">Reverse transcriptase RNase H-like domain-containing protein</fullName>
    </recommendedName>
</protein>
<reference evidence="8 9" key="1">
    <citation type="journal article" date="2019" name="Sci. Rep.">
        <title>Orb-weaving spider Araneus ventricosus genome elucidates the spidroin gene catalogue.</title>
        <authorList>
            <person name="Kono N."/>
            <person name="Nakamura H."/>
            <person name="Ohtoshi R."/>
            <person name="Moran D.A.P."/>
            <person name="Shinohara A."/>
            <person name="Yoshida Y."/>
            <person name="Fujiwara M."/>
            <person name="Mori M."/>
            <person name="Tomita M."/>
            <person name="Arakawa K."/>
        </authorList>
    </citation>
    <scope>NUCLEOTIDE SEQUENCE [LARGE SCALE GENOMIC DNA]</scope>
</reference>
<dbReference type="Proteomes" id="UP000499080">
    <property type="component" value="Unassembled WGS sequence"/>
</dbReference>
<dbReference type="AlphaFoldDB" id="A0A4Y2PP51"/>
<keyword evidence="3" id="KW-0540">Nuclease</keyword>
<dbReference type="Pfam" id="PF17917">
    <property type="entry name" value="RT_RNaseH"/>
    <property type="match status" value="1"/>
</dbReference>